<accession>A0A7C5MY78</accession>
<keyword evidence="2" id="KW-1133">Transmembrane helix</keyword>
<evidence type="ECO:0000256" key="2">
    <source>
        <dbReference type="SAM" id="Phobius"/>
    </source>
</evidence>
<dbReference type="Pfam" id="PF11906">
    <property type="entry name" value="DUF3426"/>
    <property type="match status" value="1"/>
</dbReference>
<dbReference type="Proteomes" id="UP000886100">
    <property type="component" value="Unassembled WGS sequence"/>
</dbReference>
<proteinExistence type="predicted"/>
<organism evidence="4">
    <name type="scientific">Thiolapillus brandeum</name>
    <dbReference type="NCBI Taxonomy" id="1076588"/>
    <lineage>
        <taxon>Bacteria</taxon>
        <taxon>Pseudomonadati</taxon>
        <taxon>Pseudomonadota</taxon>
        <taxon>Gammaproteobacteria</taxon>
        <taxon>Chromatiales</taxon>
        <taxon>Sedimenticolaceae</taxon>
        <taxon>Thiolapillus</taxon>
    </lineage>
</organism>
<comment type="caution">
    <text evidence="4">The sequence shown here is derived from an EMBL/GenBank/DDBJ whole genome shotgun (WGS) entry which is preliminary data.</text>
</comment>
<name>A0A7C5MY78_9GAMM</name>
<dbReference type="EMBL" id="DROM01000280">
    <property type="protein sequence ID" value="HHH13499.1"/>
    <property type="molecule type" value="Genomic_DNA"/>
</dbReference>
<keyword evidence="2" id="KW-0812">Transmembrane</keyword>
<dbReference type="Pfam" id="PF13717">
    <property type="entry name" value="Zn_ribbon_4"/>
    <property type="match status" value="1"/>
</dbReference>
<protein>
    <submittedName>
        <fullName evidence="4">DUF3426 domain-containing protein</fullName>
    </submittedName>
</protein>
<dbReference type="InterPro" id="IPR011723">
    <property type="entry name" value="Znf/thioredoxin_put"/>
</dbReference>
<feature type="compositionally biased region" description="Acidic residues" evidence="1">
    <location>
        <begin position="52"/>
        <end position="68"/>
    </location>
</feature>
<sequence length="288" mass="31494">MGAAGRSQAMKIRCTHCGTEYELDEALLVEGDFHVACTACHRVFHAPPPGESGEEGGEAAGEEPEEKEMDQLLAEMEETLAGLEKLDLEKPSPREPLPAALETDVPPEMAELKAAEVPPELLFETAPEPRRGVSLPGILFLVLLGTLLAGQLAWLKRDLWLDRPELRALVEQWCPYLGCTLPPKENRIAFTLIDGGLEPAAPRQYRLRLLLRNGADQEQPLPALQVSLTDDQQRLVARRTFEAPVYTERKGTGPETLAAGEILEVELLLAVPSDRVAGYEVELIPAGA</sequence>
<reference evidence="4" key="1">
    <citation type="journal article" date="2020" name="mSystems">
        <title>Genome- and Community-Level Interaction Insights into Carbon Utilization and Element Cycling Functions of Hydrothermarchaeota in Hydrothermal Sediment.</title>
        <authorList>
            <person name="Zhou Z."/>
            <person name="Liu Y."/>
            <person name="Xu W."/>
            <person name="Pan J."/>
            <person name="Luo Z.H."/>
            <person name="Li M."/>
        </authorList>
    </citation>
    <scope>NUCLEOTIDE SEQUENCE [LARGE SCALE GENOMIC DNA]</scope>
    <source>
        <strain evidence="4">HyVt-535</strain>
    </source>
</reference>
<feature type="transmembrane region" description="Helical" evidence="2">
    <location>
        <begin position="133"/>
        <end position="155"/>
    </location>
</feature>
<evidence type="ECO:0000256" key="1">
    <source>
        <dbReference type="SAM" id="MobiDB-lite"/>
    </source>
</evidence>
<dbReference type="InterPro" id="IPR021834">
    <property type="entry name" value="DUF3426"/>
</dbReference>
<feature type="domain" description="Zinc finger/thioredoxin putative" evidence="3">
    <location>
        <begin position="10"/>
        <end position="44"/>
    </location>
</feature>
<evidence type="ECO:0000313" key="4">
    <source>
        <dbReference type="EMBL" id="HHH13499.1"/>
    </source>
</evidence>
<feature type="region of interest" description="Disordered" evidence="1">
    <location>
        <begin position="45"/>
        <end position="68"/>
    </location>
</feature>
<keyword evidence="2" id="KW-0472">Membrane</keyword>
<dbReference type="AlphaFoldDB" id="A0A7C5MY78"/>
<evidence type="ECO:0000259" key="3">
    <source>
        <dbReference type="Pfam" id="PF13717"/>
    </source>
</evidence>
<gene>
    <name evidence="4" type="ORF">ENJ98_04620</name>
</gene>